<dbReference type="Proteomes" id="UP000054477">
    <property type="component" value="Unassembled WGS sequence"/>
</dbReference>
<organism evidence="1 2">
    <name type="scientific">Laccaria amethystina LaAM-08-1</name>
    <dbReference type="NCBI Taxonomy" id="1095629"/>
    <lineage>
        <taxon>Eukaryota</taxon>
        <taxon>Fungi</taxon>
        <taxon>Dikarya</taxon>
        <taxon>Basidiomycota</taxon>
        <taxon>Agaricomycotina</taxon>
        <taxon>Agaricomycetes</taxon>
        <taxon>Agaricomycetidae</taxon>
        <taxon>Agaricales</taxon>
        <taxon>Agaricineae</taxon>
        <taxon>Hydnangiaceae</taxon>
        <taxon>Laccaria</taxon>
    </lineage>
</organism>
<name>A0A0C9YI34_9AGAR</name>
<proteinExistence type="predicted"/>
<evidence type="ECO:0000313" key="2">
    <source>
        <dbReference type="Proteomes" id="UP000054477"/>
    </source>
</evidence>
<dbReference type="HOGENOM" id="CLU_2483676_0_0_1"/>
<gene>
    <name evidence="1" type="ORF">K443DRAFT_170198</name>
</gene>
<dbReference type="EMBL" id="KN838546">
    <property type="protein sequence ID" value="KIK07703.1"/>
    <property type="molecule type" value="Genomic_DNA"/>
</dbReference>
<reference evidence="1 2" key="1">
    <citation type="submission" date="2014-04" db="EMBL/GenBank/DDBJ databases">
        <authorList>
            <consortium name="DOE Joint Genome Institute"/>
            <person name="Kuo A."/>
            <person name="Kohler A."/>
            <person name="Nagy L.G."/>
            <person name="Floudas D."/>
            <person name="Copeland A."/>
            <person name="Barry K.W."/>
            <person name="Cichocki N."/>
            <person name="Veneault-Fourrey C."/>
            <person name="LaButti K."/>
            <person name="Lindquist E.A."/>
            <person name="Lipzen A."/>
            <person name="Lundell T."/>
            <person name="Morin E."/>
            <person name="Murat C."/>
            <person name="Sun H."/>
            <person name="Tunlid A."/>
            <person name="Henrissat B."/>
            <person name="Grigoriev I.V."/>
            <person name="Hibbett D.S."/>
            <person name="Martin F."/>
            <person name="Nordberg H.P."/>
            <person name="Cantor M.N."/>
            <person name="Hua S.X."/>
        </authorList>
    </citation>
    <scope>NUCLEOTIDE SEQUENCE [LARGE SCALE GENOMIC DNA]</scope>
    <source>
        <strain evidence="1 2">LaAM-08-1</strain>
    </source>
</reference>
<dbReference type="AlphaFoldDB" id="A0A0C9YI34"/>
<sequence length="87" mass="9899">MFCCATAEQKTCPLLQWTPGSYFVMQQRKAKGGSPSQGLLIFNVHHQNSFRCKWDLSFSHYIKLVSAGCPSSPCHIWSQPRAQAWRP</sequence>
<keyword evidence="2" id="KW-1185">Reference proteome</keyword>
<reference evidence="2" key="2">
    <citation type="submission" date="2015-01" db="EMBL/GenBank/DDBJ databases">
        <title>Evolutionary Origins and Diversification of the Mycorrhizal Mutualists.</title>
        <authorList>
            <consortium name="DOE Joint Genome Institute"/>
            <consortium name="Mycorrhizal Genomics Consortium"/>
            <person name="Kohler A."/>
            <person name="Kuo A."/>
            <person name="Nagy L.G."/>
            <person name="Floudas D."/>
            <person name="Copeland A."/>
            <person name="Barry K.W."/>
            <person name="Cichocki N."/>
            <person name="Veneault-Fourrey C."/>
            <person name="LaButti K."/>
            <person name="Lindquist E.A."/>
            <person name="Lipzen A."/>
            <person name="Lundell T."/>
            <person name="Morin E."/>
            <person name="Murat C."/>
            <person name="Riley R."/>
            <person name="Ohm R."/>
            <person name="Sun H."/>
            <person name="Tunlid A."/>
            <person name="Henrissat B."/>
            <person name="Grigoriev I.V."/>
            <person name="Hibbett D.S."/>
            <person name="Martin F."/>
        </authorList>
    </citation>
    <scope>NUCLEOTIDE SEQUENCE [LARGE SCALE GENOMIC DNA]</scope>
    <source>
        <strain evidence="2">LaAM-08-1</strain>
    </source>
</reference>
<evidence type="ECO:0000313" key="1">
    <source>
        <dbReference type="EMBL" id="KIK07703.1"/>
    </source>
</evidence>
<accession>A0A0C9YI34</accession>
<protein>
    <submittedName>
        <fullName evidence="1">Uncharacterized protein</fullName>
    </submittedName>
</protein>